<reference evidence="1 2" key="1">
    <citation type="submission" date="2018-12" db="EMBL/GenBank/DDBJ databases">
        <title>Sequencing of bacterial isolates from soil warming experiment in Harvard Forest, Massachusetts, USA.</title>
        <authorList>
            <person name="Deangelis K."/>
        </authorList>
    </citation>
    <scope>NUCLEOTIDE SEQUENCE [LARGE SCALE GENOMIC DNA]</scope>
    <source>
        <strain evidence="1 2">EB153</strain>
    </source>
</reference>
<evidence type="ECO:0000313" key="1">
    <source>
        <dbReference type="EMBL" id="RSL16084.1"/>
    </source>
</evidence>
<keyword evidence="2" id="KW-1185">Reference proteome</keyword>
<sequence>MLTRRRFLHTGLRLAATSTFVPHIFEAEAFQPPWRQPVASSQTITVGNSSIQLDLGNGNLDLSHDAITLWVRRAVEAIAKYYGHFPISGARVLVLPSSGGGVHNGTTWGNVGGSPAFTRIRVGEHTTSDQLREDWMMTHELIHTTFPSLPEENHWLEEGTAVYVEPIARVQAGQLDQQLVWADMIHNMPQGNPRDGDRGLDRTPTWARTYWGGAGFCLLADVELRKQTRNRLGLQQALRAIASAGGTIDHDWPIDRTLAVADKATSTDVLTKLYSRMSTTPVPIDFDSLWTQLGVTPSGNTVIFNSKAPLAEIRQAIFTPLA</sequence>
<name>A0A428MGP1_9BACT</name>
<dbReference type="InterPro" id="IPR006311">
    <property type="entry name" value="TAT_signal"/>
</dbReference>
<dbReference type="Proteomes" id="UP000269669">
    <property type="component" value="Unassembled WGS sequence"/>
</dbReference>
<gene>
    <name evidence="1" type="ORF">EDE15_1593</name>
</gene>
<accession>A0A428MGP1</accession>
<protein>
    <submittedName>
        <fullName evidence="1">Uncharacterized protein</fullName>
    </submittedName>
</protein>
<dbReference type="RefSeq" id="WP_125484743.1">
    <property type="nucleotide sequence ID" value="NZ_RSDW01000001.1"/>
</dbReference>
<comment type="caution">
    <text evidence="1">The sequence shown here is derived from an EMBL/GenBank/DDBJ whole genome shotgun (WGS) entry which is preliminary data.</text>
</comment>
<dbReference type="AlphaFoldDB" id="A0A428MGP1"/>
<dbReference type="EMBL" id="RSDW01000001">
    <property type="protein sequence ID" value="RSL16084.1"/>
    <property type="molecule type" value="Genomic_DNA"/>
</dbReference>
<evidence type="ECO:0000313" key="2">
    <source>
        <dbReference type="Proteomes" id="UP000269669"/>
    </source>
</evidence>
<dbReference type="OrthoDB" id="1467486at2"/>
<organism evidence="1 2">
    <name type="scientific">Edaphobacter aggregans</name>
    <dbReference type="NCBI Taxonomy" id="570835"/>
    <lineage>
        <taxon>Bacteria</taxon>
        <taxon>Pseudomonadati</taxon>
        <taxon>Acidobacteriota</taxon>
        <taxon>Terriglobia</taxon>
        <taxon>Terriglobales</taxon>
        <taxon>Acidobacteriaceae</taxon>
        <taxon>Edaphobacter</taxon>
    </lineage>
</organism>
<dbReference type="PROSITE" id="PS51318">
    <property type="entry name" value="TAT"/>
    <property type="match status" value="1"/>
</dbReference>
<proteinExistence type="predicted"/>